<evidence type="ECO:0000313" key="2">
    <source>
        <dbReference type="EMBL" id="GAA3371937.1"/>
    </source>
</evidence>
<dbReference type="Proteomes" id="UP001499990">
    <property type="component" value="Unassembled WGS sequence"/>
</dbReference>
<evidence type="ECO:0008006" key="4">
    <source>
        <dbReference type="Google" id="ProtNLM"/>
    </source>
</evidence>
<dbReference type="EMBL" id="BAAAYL010000001">
    <property type="protein sequence ID" value="GAA3371937.1"/>
    <property type="molecule type" value="Genomic_DNA"/>
</dbReference>
<accession>A0ABP6SA77</accession>
<sequence length="115" mass="12285">MIRVPTAVVGLMIAVGALTACEKDGGASDANEPAVITGEEGQEEQERMFLSDLVAIEPALEPYKAEAMDIAQEICVDVRLGQSDDTVTAKAVQRFHTTPEKAGRIVESMRTSFCG</sequence>
<organism evidence="2 3">
    <name type="scientific">Streptomyces sannanensis</name>
    <dbReference type="NCBI Taxonomy" id="285536"/>
    <lineage>
        <taxon>Bacteria</taxon>
        <taxon>Bacillati</taxon>
        <taxon>Actinomycetota</taxon>
        <taxon>Actinomycetes</taxon>
        <taxon>Kitasatosporales</taxon>
        <taxon>Streptomycetaceae</taxon>
        <taxon>Streptomyces</taxon>
    </lineage>
</organism>
<evidence type="ECO:0000256" key="1">
    <source>
        <dbReference type="SAM" id="MobiDB-lite"/>
    </source>
</evidence>
<evidence type="ECO:0000313" key="3">
    <source>
        <dbReference type="Proteomes" id="UP001499990"/>
    </source>
</evidence>
<keyword evidence="3" id="KW-1185">Reference proteome</keyword>
<feature type="region of interest" description="Disordered" evidence="1">
    <location>
        <begin position="23"/>
        <end position="42"/>
    </location>
</feature>
<gene>
    <name evidence="2" type="ORF">GCM10020367_24760</name>
</gene>
<protein>
    <recommendedName>
        <fullName evidence="4">DUF732 domain-containing protein</fullName>
    </recommendedName>
</protein>
<comment type="caution">
    <text evidence="2">The sequence shown here is derived from an EMBL/GenBank/DDBJ whole genome shotgun (WGS) entry which is preliminary data.</text>
</comment>
<reference evidence="3" key="1">
    <citation type="journal article" date="2019" name="Int. J. Syst. Evol. Microbiol.">
        <title>The Global Catalogue of Microorganisms (GCM) 10K type strain sequencing project: providing services to taxonomists for standard genome sequencing and annotation.</title>
        <authorList>
            <consortium name="The Broad Institute Genomics Platform"/>
            <consortium name="The Broad Institute Genome Sequencing Center for Infectious Disease"/>
            <person name="Wu L."/>
            <person name="Ma J."/>
        </authorList>
    </citation>
    <scope>NUCLEOTIDE SEQUENCE [LARGE SCALE GENOMIC DNA]</scope>
    <source>
        <strain evidence="3">JCM 9651</strain>
    </source>
</reference>
<dbReference type="PROSITE" id="PS51257">
    <property type="entry name" value="PROKAR_LIPOPROTEIN"/>
    <property type="match status" value="1"/>
</dbReference>
<proteinExistence type="predicted"/>
<name>A0ABP6SA77_9ACTN</name>